<dbReference type="InterPro" id="IPR027283">
    <property type="entry name" value="YerD"/>
</dbReference>
<evidence type="ECO:0000256" key="3">
    <source>
        <dbReference type="SAM" id="Phobius"/>
    </source>
</evidence>
<evidence type="ECO:0000256" key="2">
    <source>
        <dbReference type="PIRNR" id="PIRNR006429"/>
    </source>
</evidence>
<dbReference type="Proteomes" id="UP000250079">
    <property type="component" value="Chromosome"/>
</dbReference>
<dbReference type="InterPro" id="IPR013785">
    <property type="entry name" value="Aldolase_TIM"/>
</dbReference>
<organism evidence="5 6">
    <name type="scientific">Granulosicoccus antarcticus IMCC3135</name>
    <dbReference type="NCBI Taxonomy" id="1192854"/>
    <lineage>
        <taxon>Bacteria</taxon>
        <taxon>Pseudomonadati</taxon>
        <taxon>Pseudomonadota</taxon>
        <taxon>Gammaproteobacteria</taxon>
        <taxon>Chromatiales</taxon>
        <taxon>Granulosicoccaceae</taxon>
        <taxon>Granulosicoccus</taxon>
    </lineage>
</organism>
<evidence type="ECO:0000256" key="1">
    <source>
        <dbReference type="ARBA" id="ARBA00009716"/>
    </source>
</evidence>
<proteinExistence type="inferred from homology"/>
<dbReference type="EMBL" id="CP018632">
    <property type="protein sequence ID" value="ASJ75448.1"/>
    <property type="molecule type" value="Genomic_DNA"/>
</dbReference>
<comment type="similarity">
    <text evidence="1 2">Belongs to the glutamate synthase family.</text>
</comment>
<protein>
    <submittedName>
        <fullName evidence="5">Glutamate synthase [NADPH] large chain</fullName>
        <ecNumber evidence="5">1.4.1.13</ecNumber>
    </submittedName>
</protein>
<dbReference type="RefSeq" id="WP_088920365.1">
    <property type="nucleotide sequence ID" value="NZ_CP018632.1"/>
</dbReference>
<dbReference type="KEGG" id="gai:IMCC3135_26965"/>
<feature type="domain" description="Glutamate synthase" evidence="4">
    <location>
        <begin position="153"/>
        <end position="469"/>
    </location>
</feature>
<keyword evidence="6" id="KW-1185">Reference proteome</keyword>
<dbReference type="InterPro" id="IPR002932">
    <property type="entry name" value="Glu_synthdom"/>
</dbReference>
<evidence type="ECO:0000259" key="4">
    <source>
        <dbReference type="Pfam" id="PF01645"/>
    </source>
</evidence>
<name>A0A2Z2P067_9GAMM</name>
<dbReference type="GO" id="GO:0004355">
    <property type="term" value="F:glutamate synthase (NADPH) activity"/>
    <property type="evidence" value="ECO:0007669"/>
    <property type="project" value="UniProtKB-EC"/>
</dbReference>
<dbReference type="AlphaFoldDB" id="A0A2Z2P067"/>
<accession>A0A2Z2P067</accession>
<dbReference type="OrthoDB" id="9758182at2"/>
<dbReference type="Pfam" id="PF01645">
    <property type="entry name" value="Glu_synthase"/>
    <property type="match status" value="1"/>
</dbReference>
<dbReference type="Gene3D" id="3.20.20.70">
    <property type="entry name" value="Aldolase class I"/>
    <property type="match status" value="1"/>
</dbReference>
<keyword evidence="3" id="KW-1133">Transmembrane helix</keyword>
<dbReference type="SUPFAM" id="SSF51395">
    <property type="entry name" value="FMN-linked oxidoreductases"/>
    <property type="match status" value="1"/>
</dbReference>
<reference evidence="5 6" key="1">
    <citation type="submission" date="2016-12" db="EMBL/GenBank/DDBJ databases">
        <authorList>
            <person name="Song W.-J."/>
            <person name="Kurnit D.M."/>
        </authorList>
    </citation>
    <scope>NUCLEOTIDE SEQUENCE [LARGE SCALE GENOMIC DNA]</scope>
    <source>
        <strain evidence="5 6">IMCC3135</strain>
    </source>
</reference>
<gene>
    <name evidence="5" type="primary">gltB_2</name>
    <name evidence="5" type="ORF">IMCC3135_26965</name>
</gene>
<dbReference type="PIRSF" id="PIRSF500060">
    <property type="entry name" value="UCP500060"/>
    <property type="match status" value="1"/>
</dbReference>
<keyword evidence="3" id="KW-0812">Transmembrane</keyword>
<evidence type="ECO:0000313" key="5">
    <source>
        <dbReference type="EMBL" id="ASJ75448.1"/>
    </source>
</evidence>
<dbReference type="PANTHER" id="PTHR43819:SF1">
    <property type="entry name" value="ARCHAEAL-TYPE GLUTAMATE SYNTHASE [NADPH]"/>
    <property type="match status" value="1"/>
</dbReference>
<keyword evidence="3" id="KW-0472">Membrane</keyword>
<evidence type="ECO:0000313" key="6">
    <source>
        <dbReference type="Proteomes" id="UP000250079"/>
    </source>
</evidence>
<keyword evidence="5" id="KW-0560">Oxidoreductase</keyword>
<dbReference type="PANTHER" id="PTHR43819">
    <property type="entry name" value="ARCHAEAL-TYPE GLUTAMATE SYNTHASE [NADPH]"/>
    <property type="match status" value="1"/>
</dbReference>
<dbReference type="PIRSF" id="PIRSF006429">
    <property type="entry name" value="GOGAT_lg_2"/>
    <property type="match status" value="1"/>
</dbReference>
<dbReference type="EC" id="1.4.1.13" evidence="5"/>
<dbReference type="GO" id="GO:0006537">
    <property type="term" value="P:glutamate biosynthetic process"/>
    <property type="evidence" value="ECO:0007669"/>
    <property type="project" value="InterPro"/>
</dbReference>
<dbReference type="InterPro" id="IPR024188">
    <property type="entry name" value="GltB"/>
</dbReference>
<sequence>MRTKFVVISILSVLLILLWGIAWRPALWLLVLAVPLIVVGLFDMLQSEHSLRRNFPLVSRGRWLMEGLRPFVRQYLFESETDGAPVPRMFRSVVYQRAKGQSDTVPFGTKYDTYNNGYEWIAHSMGAIDIHGTDNDPRVLVGGPDCTQPYSASLLNISAMSFGALSSNAIRALNGGAFLGGFAHNTGEGGLSRHHLEGGDIIWQVGTGYFGCRSDEGGFDADKFAATAARKEVKMIEIKVSQGAKPGHGGILPAIKNTQEIADARGVEVGTMVASPPAHSAFSTPLEFMHFIAKLRTLSNGKPIGFKLCVGRESEVVALCKAMLETGIKPDFITVDGGEGGTGAAPLEFSNSVGMPLRDGLAFVCDCLSGFDLKKDVRVIAVGKIFTAFHVVKNLSVGADMCYSARGFMMSLGCVQSLVCNTNHCPTGVATQDAKLAKGLVVSDKRARVHNFHAQTIEHVNEIVAAAGLRTPCELNRTHVYRRVSQSEVCRYDQIFEYTNVGSLLSQPYPARFEQQMAESDSSSFLPRSYVAQHSAGIKVLDEAASA</sequence>
<dbReference type="CDD" id="cd02808">
    <property type="entry name" value="GltS_FMN"/>
    <property type="match status" value="1"/>
</dbReference>
<feature type="transmembrane region" description="Helical" evidence="3">
    <location>
        <begin position="5"/>
        <end position="21"/>
    </location>
</feature>